<reference evidence="1 2" key="1">
    <citation type="submission" date="2019-07" db="EMBL/GenBank/DDBJ databases">
        <title>Genomes of Cafeteria roenbergensis.</title>
        <authorList>
            <person name="Fischer M.G."/>
            <person name="Hackl T."/>
            <person name="Roman M."/>
        </authorList>
    </citation>
    <scope>NUCLEOTIDE SEQUENCE [LARGE SCALE GENOMIC DNA]</scope>
    <source>
        <strain evidence="1 2">Cflag</strain>
    </source>
</reference>
<comment type="caution">
    <text evidence="1">The sequence shown here is derived from an EMBL/GenBank/DDBJ whole genome shotgun (WGS) entry which is preliminary data.</text>
</comment>
<accession>A0A5A8DI62</accession>
<organism evidence="1 2">
    <name type="scientific">Cafeteria roenbergensis</name>
    <name type="common">Marine flagellate</name>
    <dbReference type="NCBI Taxonomy" id="33653"/>
    <lineage>
        <taxon>Eukaryota</taxon>
        <taxon>Sar</taxon>
        <taxon>Stramenopiles</taxon>
        <taxon>Bigyra</taxon>
        <taxon>Opalozoa</taxon>
        <taxon>Bicosoecida</taxon>
        <taxon>Cafeteriaceae</taxon>
        <taxon>Cafeteria</taxon>
    </lineage>
</organism>
<evidence type="ECO:0008006" key="3">
    <source>
        <dbReference type="Google" id="ProtNLM"/>
    </source>
</evidence>
<name>A0A5A8DI62_CAFRO</name>
<proteinExistence type="predicted"/>
<protein>
    <recommendedName>
        <fullName evidence="3">Ubiquitin-like protease family profile domain-containing protein</fullName>
    </recommendedName>
</protein>
<gene>
    <name evidence="1" type="ORF">FNF31_02865</name>
</gene>
<dbReference type="AlphaFoldDB" id="A0A5A8DI62"/>
<dbReference type="Proteomes" id="UP000325113">
    <property type="component" value="Unassembled WGS sequence"/>
</dbReference>
<sequence>MLSLPDPALPVAIHAALGALIRIAASGKVPDARVVGVLCGKAVCPGQEPGTDCPSAAPAGEGGGFSSSCAPLANRPLLCTSLRQRVSAPVLFFWNPGNNHWNLVRVQTAPRPVIEVFEPFGTPSSRGSGRGGGGLSKRGVPPGLVTWLDAVCPVAGGWQSRSLPAIPHRHQHTGFDCGVACLLYAEKAAQGMQRHDIAAGTDQREISRFRDVMRKYFERLRTSTPR</sequence>
<dbReference type="Gene3D" id="3.40.395.10">
    <property type="entry name" value="Adenoviral Proteinase, Chain A"/>
    <property type="match status" value="1"/>
</dbReference>
<evidence type="ECO:0000313" key="2">
    <source>
        <dbReference type="Proteomes" id="UP000325113"/>
    </source>
</evidence>
<dbReference type="EMBL" id="VLTM01000022">
    <property type="protein sequence ID" value="KAA0163471.1"/>
    <property type="molecule type" value="Genomic_DNA"/>
</dbReference>
<evidence type="ECO:0000313" key="1">
    <source>
        <dbReference type="EMBL" id="KAA0163471.1"/>
    </source>
</evidence>